<gene>
    <name evidence="1" type="ORF">ACFPWU_01525</name>
</gene>
<evidence type="ECO:0008006" key="3">
    <source>
        <dbReference type="Google" id="ProtNLM"/>
    </source>
</evidence>
<dbReference type="SUPFAM" id="SSF51735">
    <property type="entry name" value="NAD(P)-binding Rossmann-fold domains"/>
    <property type="match status" value="1"/>
</dbReference>
<organism evidence="1 2">
    <name type="scientific">Nocardioides yefusunii</name>
    <dbReference type="NCBI Taxonomy" id="2500546"/>
    <lineage>
        <taxon>Bacteria</taxon>
        <taxon>Bacillati</taxon>
        <taxon>Actinomycetota</taxon>
        <taxon>Actinomycetes</taxon>
        <taxon>Propionibacteriales</taxon>
        <taxon>Nocardioidaceae</taxon>
        <taxon>Nocardioides</taxon>
    </lineage>
</organism>
<proteinExistence type="predicted"/>
<dbReference type="Proteomes" id="UP001596098">
    <property type="component" value="Unassembled WGS sequence"/>
</dbReference>
<protein>
    <recommendedName>
        <fullName evidence="3">SDR family NAD(P)-dependent oxidoreductase</fullName>
    </recommendedName>
</protein>
<evidence type="ECO:0000313" key="2">
    <source>
        <dbReference type="Proteomes" id="UP001596098"/>
    </source>
</evidence>
<dbReference type="InterPro" id="IPR036291">
    <property type="entry name" value="NAD(P)-bd_dom_sf"/>
</dbReference>
<accession>A0ABW1QVF7</accession>
<dbReference type="RefSeq" id="WP_128220545.1">
    <property type="nucleotide sequence ID" value="NZ_CP034929.1"/>
</dbReference>
<dbReference type="EMBL" id="JBHSQI010000001">
    <property type="protein sequence ID" value="MFC6152343.1"/>
    <property type="molecule type" value="Genomic_DNA"/>
</dbReference>
<comment type="caution">
    <text evidence="1">The sequence shown here is derived from an EMBL/GenBank/DDBJ whole genome shotgun (WGS) entry which is preliminary data.</text>
</comment>
<evidence type="ECO:0000313" key="1">
    <source>
        <dbReference type="EMBL" id="MFC6152343.1"/>
    </source>
</evidence>
<sequence length="87" mass="9014">MTPFPGGAAHAAAKHGLRGLVESVRGELAGTRVKLTDVVVNACVDSEMSAGRDVAKLPADVVAQTITACMDLPADANWDRIDLGQLT</sequence>
<keyword evidence="2" id="KW-1185">Reference proteome</keyword>
<name>A0ABW1QVF7_9ACTN</name>
<dbReference type="Gene3D" id="3.40.50.720">
    <property type="entry name" value="NAD(P)-binding Rossmann-like Domain"/>
    <property type="match status" value="1"/>
</dbReference>
<reference evidence="2" key="1">
    <citation type="journal article" date="2019" name="Int. J. Syst. Evol. Microbiol.">
        <title>The Global Catalogue of Microorganisms (GCM) 10K type strain sequencing project: providing services to taxonomists for standard genome sequencing and annotation.</title>
        <authorList>
            <consortium name="The Broad Institute Genomics Platform"/>
            <consortium name="The Broad Institute Genome Sequencing Center for Infectious Disease"/>
            <person name="Wu L."/>
            <person name="Ma J."/>
        </authorList>
    </citation>
    <scope>NUCLEOTIDE SEQUENCE [LARGE SCALE GENOMIC DNA]</scope>
    <source>
        <strain evidence="2">DFY28</strain>
    </source>
</reference>